<feature type="region of interest" description="Disordered" evidence="1">
    <location>
        <begin position="148"/>
        <end position="307"/>
    </location>
</feature>
<dbReference type="STRING" id="2025994.A0A2T3AGD0"/>
<feature type="compositionally biased region" description="Basic and acidic residues" evidence="1">
    <location>
        <begin position="279"/>
        <end position="298"/>
    </location>
</feature>
<feature type="compositionally biased region" description="Low complexity" evidence="1">
    <location>
        <begin position="58"/>
        <end position="79"/>
    </location>
</feature>
<feature type="region of interest" description="Disordered" evidence="1">
    <location>
        <begin position="1"/>
        <end position="128"/>
    </location>
</feature>
<feature type="compositionally biased region" description="Gly residues" evidence="1">
    <location>
        <begin position="153"/>
        <end position="164"/>
    </location>
</feature>
<dbReference type="EMBL" id="KZ678393">
    <property type="protein sequence ID" value="PSR97218.1"/>
    <property type="molecule type" value="Genomic_DNA"/>
</dbReference>
<organism evidence="2 3">
    <name type="scientific">Coniella lustricola</name>
    <dbReference type="NCBI Taxonomy" id="2025994"/>
    <lineage>
        <taxon>Eukaryota</taxon>
        <taxon>Fungi</taxon>
        <taxon>Dikarya</taxon>
        <taxon>Ascomycota</taxon>
        <taxon>Pezizomycotina</taxon>
        <taxon>Sordariomycetes</taxon>
        <taxon>Sordariomycetidae</taxon>
        <taxon>Diaporthales</taxon>
        <taxon>Schizoparmaceae</taxon>
        <taxon>Coniella</taxon>
    </lineage>
</organism>
<evidence type="ECO:0000313" key="3">
    <source>
        <dbReference type="Proteomes" id="UP000241462"/>
    </source>
</evidence>
<feature type="compositionally biased region" description="Low complexity" evidence="1">
    <location>
        <begin position="233"/>
        <end position="256"/>
    </location>
</feature>
<reference evidence="2 3" key="1">
    <citation type="journal article" date="2018" name="Mycol. Prog.">
        <title>Coniella lustricola, a new species from submerged detritus.</title>
        <authorList>
            <person name="Raudabaugh D.B."/>
            <person name="Iturriaga T."/>
            <person name="Carver A."/>
            <person name="Mondo S."/>
            <person name="Pangilinan J."/>
            <person name="Lipzen A."/>
            <person name="He G."/>
            <person name="Amirebrahimi M."/>
            <person name="Grigoriev I.V."/>
            <person name="Miller A.N."/>
        </authorList>
    </citation>
    <scope>NUCLEOTIDE SEQUENCE [LARGE SCALE GENOMIC DNA]</scope>
    <source>
        <strain evidence="2 3">B22-T-1</strain>
    </source>
</reference>
<evidence type="ECO:0000313" key="2">
    <source>
        <dbReference type="EMBL" id="PSR97218.1"/>
    </source>
</evidence>
<feature type="compositionally biased region" description="Gly residues" evidence="1">
    <location>
        <begin position="257"/>
        <end position="276"/>
    </location>
</feature>
<protein>
    <submittedName>
        <fullName evidence="2">Uncharacterized protein</fullName>
    </submittedName>
</protein>
<dbReference type="InParanoid" id="A0A2T3AGD0"/>
<feature type="compositionally biased region" description="Low complexity" evidence="1">
    <location>
        <begin position="202"/>
        <end position="223"/>
    </location>
</feature>
<accession>A0A2T3AGD0</accession>
<gene>
    <name evidence="2" type="ORF">BD289DRAFT_480245</name>
</gene>
<keyword evidence="3" id="KW-1185">Reference proteome</keyword>
<dbReference type="OrthoDB" id="5365739at2759"/>
<feature type="compositionally biased region" description="Gly residues" evidence="1">
    <location>
        <begin position="80"/>
        <end position="98"/>
    </location>
</feature>
<dbReference type="Proteomes" id="UP000241462">
    <property type="component" value="Unassembled WGS sequence"/>
</dbReference>
<sequence>MPRQAVRVVLGRGGSSAAASSIRRHQAFSTTTPRSRDGENNNGNNNGRPSDATRRGRSAAAASALGAMSRSAPPVSSSQGGQGGQGREGAGGAAGNSGGPNSNNSRTPAPAFRSLNLSRPGGAGGNIISLKSLPARAAGAAPRNIVRAPAKLGGAGSGAGGSGRFVGRSRPGDAGADSSGHRSRSQYGEQPRQGAGTGTSGSGFSRAPGAGRSSGAGQPRSGGSSFGFGGGNARSPRPAGAGASGSSGFRRGPVGARAGGGRFGGARAGGAQGRGGKSQKRDGDRRKGRDGKGRDGKQETSQMDESVKDYEETFEAGGLDQPYKPRTLSLKRLLGHGPAVATNTALGQAEIAIRNMRIIAGGRGVASIYESSFELTDIKRWRSAGKPIMFSNLEQKKSAELMLAPGKLERTAERIHDALVRRWQVQYGEDYESFVKAYMSHGGLDGIMEKARKQARRQFNQSVDDRQLKRTHNKTTRDAIAKFALKGDHPEIKPATDTWSRLAMYAAHERSYRPMDAASLEQKVRTLVKA</sequence>
<dbReference type="AlphaFoldDB" id="A0A2T3AGD0"/>
<evidence type="ECO:0000256" key="1">
    <source>
        <dbReference type="SAM" id="MobiDB-lite"/>
    </source>
</evidence>
<proteinExistence type="predicted"/>
<name>A0A2T3AGD0_9PEZI</name>